<keyword evidence="5" id="KW-0735">Signal-anchor</keyword>
<dbReference type="PANTHER" id="PTHR31311:SF41">
    <property type="entry name" value="PUTATIVE-RELATED"/>
    <property type="match status" value="1"/>
</dbReference>
<dbReference type="GO" id="GO:0000139">
    <property type="term" value="C:Golgi membrane"/>
    <property type="evidence" value="ECO:0007669"/>
    <property type="project" value="UniProtKB-SubCell"/>
</dbReference>
<dbReference type="Proteomes" id="UP000250321">
    <property type="component" value="Unassembled WGS sequence"/>
</dbReference>
<keyword evidence="8" id="KW-1185">Reference proteome</keyword>
<keyword evidence="5" id="KW-0812">Transmembrane</keyword>
<dbReference type="OrthoDB" id="205108at2759"/>
<comment type="similarity">
    <text evidence="2">Belongs to the glycosyltransferase 34 family.</text>
</comment>
<dbReference type="GO" id="GO:0005802">
    <property type="term" value="C:trans-Golgi network"/>
    <property type="evidence" value="ECO:0007669"/>
    <property type="project" value="TreeGrafter"/>
</dbReference>
<evidence type="ECO:0000256" key="5">
    <source>
        <dbReference type="ARBA" id="ARBA00022968"/>
    </source>
</evidence>
<evidence type="ECO:0000256" key="2">
    <source>
        <dbReference type="ARBA" id="ARBA00005664"/>
    </source>
</evidence>
<keyword evidence="6" id="KW-0333">Golgi apparatus</keyword>
<dbReference type="EMBL" id="PJQY01002990">
    <property type="protein sequence ID" value="PQM41102.1"/>
    <property type="molecule type" value="Genomic_DNA"/>
</dbReference>
<evidence type="ECO:0000256" key="3">
    <source>
        <dbReference type="ARBA" id="ARBA00022676"/>
    </source>
</evidence>
<organism evidence="7 8">
    <name type="scientific">Prunus yedoensis var. nudiflora</name>
    <dbReference type="NCBI Taxonomy" id="2094558"/>
    <lineage>
        <taxon>Eukaryota</taxon>
        <taxon>Viridiplantae</taxon>
        <taxon>Streptophyta</taxon>
        <taxon>Embryophyta</taxon>
        <taxon>Tracheophyta</taxon>
        <taxon>Spermatophyta</taxon>
        <taxon>Magnoliopsida</taxon>
        <taxon>eudicotyledons</taxon>
        <taxon>Gunneridae</taxon>
        <taxon>Pentapetalae</taxon>
        <taxon>rosids</taxon>
        <taxon>fabids</taxon>
        <taxon>Rosales</taxon>
        <taxon>Rosaceae</taxon>
        <taxon>Amygdaloideae</taxon>
        <taxon>Amygdaleae</taxon>
        <taxon>Prunus</taxon>
    </lineage>
</organism>
<evidence type="ECO:0000256" key="6">
    <source>
        <dbReference type="ARBA" id="ARBA00023034"/>
    </source>
</evidence>
<dbReference type="Pfam" id="PF05637">
    <property type="entry name" value="Glyco_transf_34"/>
    <property type="match status" value="1"/>
</dbReference>
<gene>
    <name evidence="7" type="ORF">Pyn_07320</name>
</gene>
<proteinExistence type="inferred from homology"/>
<dbReference type="GO" id="GO:0008378">
    <property type="term" value="F:galactosyltransferase activity"/>
    <property type="evidence" value="ECO:0007669"/>
    <property type="project" value="TreeGrafter"/>
</dbReference>
<evidence type="ECO:0000313" key="7">
    <source>
        <dbReference type="EMBL" id="PQM41102.1"/>
    </source>
</evidence>
<dbReference type="GO" id="GO:0005768">
    <property type="term" value="C:endosome"/>
    <property type="evidence" value="ECO:0007669"/>
    <property type="project" value="TreeGrafter"/>
</dbReference>
<keyword evidence="3" id="KW-0328">Glycosyltransferase</keyword>
<accession>A0A314UWV7</accession>
<name>A0A314UWV7_PRUYE</name>
<dbReference type="InterPro" id="IPR008630">
    <property type="entry name" value="Glyco_trans_34"/>
</dbReference>
<dbReference type="InterPro" id="IPR029044">
    <property type="entry name" value="Nucleotide-diphossugar_trans"/>
</dbReference>
<comment type="caution">
    <text evidence="7">The sequence shown here is derived from an EMBL/GenBank/DDBJ whole genome shotgun (WGS) entry which is preliminary data.</text>
</comment>
<dbReference type="PANTHER" id="PTHR31311">
    <property type="entry name" value="XYLOGLUCAN 6-XYLOSYLTRANSFERASE 5-RELATED-RELATED"/>
    <property type="match status" value="1"/>
</dbReference>
<comment type="subcellular location">
    <subcellularLocation>
        <location evidence="1">Golgi apparatus membrane</location>
        <topology evidence="1">Single-pass type II membrane protein</topology>
    </subcellularLocation>
</comment>
<evidence type="ECO:0000256" key="1">
    <source>
        <dbReference type="ARBA" id="ARBA00004323"/>
    </source>
</evidence>
<keyword evidence="4 7" id="KW-0808">Transferase</keyword>
<evidence type="ECO:0000256" key="4">
    <source>
        <dbReference type="ARBA" id="ARBA00022679"/>
    </source>
</evidence>
<reference evidence="7 8" key="1">
    <citation type="submission" date="2018-02" db="EMBL/GenBank/DDBJ databases">
        <title>Draft genome of wild Prunus yedoensis var. nudiflora.</title>
        <authorList>
            <person name="Baek S."/>
            <person name="Kim J.-H."/>
            <person name="Choi K."/>
            <person name="Kim G.-B."/>
            <person name="Cho A."/>
            <person name="Jang H."/>
            <person name="Shin C.-H."/>
            <person name="Yu H.-J."/>
            <person name="Mun J.-H."/>
        </authorList>
    </citation>
    <scope>NUCLEOTIDE SEQUENCE [LARGE SCALE GENOMIC DNA]</scope>
    <source>
        <strain evidence="8">cv. Jeju island</strain>
        <tissue evidence="7">Leaf</tissue>
    </source>
</reference>
<protein>
    <submittedName>
        <fullName evidence="7">Putative glycosyltransferase 7</fullName>
    </submittedName>
</protein>
<dbReference type="STRING" id="2094558.A0A314UWV7"/>
<evidence type="ECO:0000313" key="8">
    <source>
        <dbReference type="Proteomes" id="UP000250321"/>
    </source>
</evidence>
<dbReference type="Gene3D" id="3.90.550.10">
    <property type="entry name" value="Spore Coat Polysaccharide Biosynthesis Protein SpsA, Chain A"/>
    <property type="match status" value="1"/>
</dbReference>
<dbReference type="AlphaFoldDB" id="A0A314UWV7"/>
<dbReference type="SUPFAM" id="SSF53448">
    <property type="entry name" value="Nucleotide-diphospho-sugar transferases"/>
    <property type="match status" value="1"/>
</dbReference>
<sequence>MPWRSIFGLGSPVITGNTAVGGLYLGYDPAEPTFYDDQDLIYSIGKPVKDWDRKRREWLEHHPSFAAGVGDQILLELGLSPPCVATLLVIICTAMPSFTTTRCCVQMTGAWAKYPILRAAMLADHEAEWIWWVDSDAIFTDMEFKLLLERYKDHNLVVHGWWHLIYKEQSWTCLNVGVFLIHNCQWSMNLIEAWTSMGPQSPDYGRWDRIQKSMFKDKLFPQSDDQLAPIYLLIE</sequence>